<organism evidence="2 3">
    <name type="scientific">Nitrosococcus oceani C-27</name>
    <dbReference type="NCBI Taxonomy" id="314279"/>
    <lineage>
        <taxon>Bacteria</taxon>
        <taxon>Pseudomonadati</taxon>
        <taxon>Pseudomonadota</taxon>
        <taxon>Gammaproteobacteria</taxon>
        <taxon>Chromatiales</taxon>
        <taxon>Chromatiaceae</taxon>
        <taxon>Nitrosococcus</taxon>
    </lineage>
</organism>
<protein>
    <submittedName>
        <fullName evidence="2">Uncharacterized protein</fullName>
    </submittedName>
</protein>
<evidence type="ECO:0000313" key="2">
    <source>
        <dbReference type="EMBL" id="KFI19188.1"/>
    </source>
</evidence>
<dbReference type="EMBL" id="JPGN01000061">
    <property type="protein sequence ID" value="KFI19188.1"/>
    <property type="molecule type" value="Genomic_DNA"/>
</dbReference>
<comment type="caution">
    <text evidence="2">The sequence shown here is derived from an EMBL/GenBank/DDBJ whole genome shotgun (WGS) entry which is preliminary data.</text>
</comment>
<dbReference type="OrthoDB" id="5772250at2"/>
<evidence type="ECO:0000313" key="3">
    <source>
        <dbReference type="Proteomes" id="UP000028839"/>
    </source>
</evidence>
<feature type="chain" id="PRO_5002407937" evidence="1">
    <location>
        <begin position="26"/>
        <end position="126"/>
    </location>
</feature>
<dbReference type="HOGENOM" id="CLU_1979188_0_0_6"/>
<evidence type="ECO:0000256" key="1">
    <source>
        <dbReference type="SAM" id="SignalP"/>
    </source>
</evidence>
<accession>A0A0E2Z0R1</accession>
<gene>
    <name evidence="2" type="ORF">IB75_10240</name>
</gene>
<keyword evidence="1" id="KW-0732">Signal</keyword>
<dbReference type="AlphaFoldDB" id="A0A0E2Z0R1"/>
<dbReference type="Proteomes" id="UP000028839">
    <property type="component" value="Unassembled WGS sequence"/>
</dbReference>
<feature type="signal peptide" evidence="1">
    <location>
        <begin position="1"/>
        <end position="25"/>
    </location>
</feature>
<name>A0A0E2Z0R1_9GAMM</name>
<sequence>MKRSRKFGLGIAAAVLFIMSSVVVASGDSKDIQQVASSAVGSCEFMGDVRGFAGWGEPAMGMMGKWKNKAKHQALHEAGELGANRVVWSKLPKKYGSPYAYGKAYYCGDASGLAVHQDSSPQKAGS</sequence>
<proteinExistence type="predicted"/>
<reference evidence="2 3" key="1">
    <citation type="submission" date="2014-07" db="EMBL/GenBank/DDBJ databases">
        <title>Comparative analysis of Nitrosococcus oceani genome inventories of strains from Pacific and Atlantic gyres.</title>
        <authorList>
            <person name="Lim C.K."/>
            <person name="Wang L."/>
            <person name="Sayavedra-Soto L.A."/>
            <person name="Klotz M.G."/>
        </authorList>
    </citation>
    <scope>NUCLEOTIDE SEQUENCE [LARGE SCALE GENOMIC DNA]</scope>
    <source>
        <strain evidence="2 3">C-27</strain>
    </source>
</reference>